<reference evidence="4" key="1">
    <citation type="submission" date="2006-07" db="EMBL/GenBank/DDBJ databases">
        <title>Complete sequence of Thiomicrospira crunogena XCL-2.</title>
        <authorList>
            <consortium name="US DOE Joint Genome Institute"/>
            <person name="Copeland A."/>
            <person name="Lucas S."/>
            <person name="Lapidus A."/>
            <person name="Barry K."/>
            <person name="Detter J.C."/>
            <person name="Glavina del Rio T."/>
            <person name="Hammon N."/>
            <person name="Israni S."/>
            <person name="Dalin E."/>
            <person name="Tice H."/>
            <person name="Pitluck S."/>
            <person name="Chain P."/>
            <person name="Malfatti S."/>
            <person name="Shin M."/>
            <person name="Vergez L."/>
            <person name="Schmutz J."/>
            <person name="Larimer F."/>
            <person name="Land M."/>
            <person name="Hauser L."/>
            <person name="Kyrpides N."/>
            <person name="Lykidis A."/>
            <person name="Scott K.M."/>
            <person name="Sievert S."/>
            <person name="Kerfeld C."/>
            <person name="Freyermuth S."/>
            <person name="Dobrinski K."/>
            <person name="Boller A."/>
            <person name="Fitzpatrick K."/>
            <person name="Thoma P."/>
            <person name="Moore J."/>
            <person name="Richardson P."/>
        </authorList>
    </citation>
    <scope>NUCLEOTIDE SEQUENCE</scope>
    <source>
        <strain evidence="4">XCL-2</strain>
    </source>
</reference>
<dbReference type="eggNOG" id="ENOG502ZC7N">
    <property type="taxonomic scope" value="Bacteria"/>
</dbReference>
<accession>Q31H68</accession>
<dbReference type="STRING" id="317025.Tcr_0909"/>
<feature type="chain" id="PRO_5004220066" description="DUF5666 domain-containing protein" evidence="2">
    <location>
        <begin position="29"/>
        <end position="307"/>
    </location>
</feature>
<dbReference type="KEGG" id="tcx:Tcr_0909"/>
<organism evidence="4">
    <name type="scientific">Hydrogenovibrio crunogenus (strain DSM 25203 / XCL-2)</name>
    <name type="common">Thiomicrospira crunogena</name>
    <dbReference type="NCBI Taxonomy" id="317025"/>
    <lineage>
        <taxon>Bacteria</taxon>
        <taxon>Pseudomonadati</taxon>
        <taxon>Pseudomonadota</taxon>
        <taxon>Gammaproteobacteria</taxon>
        <taxon>Thiotrichales</taxon>
        <taxon>Piscirickettsiaceae</taxon>
        <taxon>Hydrogenovibrio</taxon>
    </lineage>
</organism>
<protein>
    <recommendedName>
        <fullName evidence="3">DUF5666 domain-containing protein</fullName>
    </recommendedName>
</protein>
<proteinExistence type="predicted"/>
<name>Q31H68_HYDCU</name>
<evidence type="ECO:0000313" key="4">
    <source>
        <dbReference type="EMBL" id="ABB41505.1"/>
    </source>
</evidence>
<dbReference type="EMBL" id="CP000109">
    <property type="protein sequence ID" value="ABB41505.1"/>
    <property type="molecule type" value="Genomic_DNA"/>
</dbReference>
<dbReference type="OrthoDB" id="5612604at2"/>
<evidence type="ECO:0000256" key="1">
    <source>
        <dbReference type="SAM" id="MobiDB-lite"/>
    </source>
</evidence>
<dbReference type="Pfam" id="PF18914">
    <property type="entry name" value="DUF5666"/>
    <property type="match status" value="1"/>
</dbReference>
<feature type="signal peptide" evidence="2">
    <location>
        <begin position="1"/>
        <end position="28"/>
    </location>
</feature>
<evidence type="ECO:0000259" key="3">
    <source>
        <dbReference type="Pfam" id="PF18914"/>
    </source>
</evidence>
<dbReference type="HOGENOM" id="CLU_905947_0_0_6"/>
<sequence length="307" mass="34209">MKNNFLNSTLLIVSFLLLLGCQTSPSHPDAPSTVVQNDSGIGGTGQKLTAQNTDPTGGFGGTGHSSSGFGGTGVIGTITEFGSIWVNDIEIEYPKNVSIMSPLGTSVTQRSLKLGQQVILETEPTNQETITAHIEVYYPVAGQIRQVEKDRLQVENTWVSLTDDTQYDDMPLVIGQYIAVNAFQASNGEWIATRINENPNQVTLHQPLPKLMFSSNVKRFVVQTELKSVFKALKRSEPVQYRGYSELEHNQIETEKNARLKAQQIRQQRNALIQQQQIKNSSKQIHDLQRFLKQQNQGSLQQFKHGK</sequence>
<keyword evidence="2" id="KW-0732">Signal</keyword>
<dbReference type="AlphaFoldDB" id="Q31H68"/>
<feature type="region of interest" description="Disordered" evidence="1">
    <location>
        <begin position="27"/>
        <end position="55"/>
    </location>
</feature>
<feature type="domain" description="DUF5666" evidence="3">
    <location>
        <begin position="142"/>
        <end position="195"/>
    </location>
</feature>
<gene>
    <name evidence="4" type="ordered locus">Tcr_0909</name>
</gene>
<evidence type="ECO:0000256" key="2">
    <source>
        <dbReference type="SAM" id="SignalP"/>
    </source>
</evidence>
<feature type="compositionally biased region" description="Polar residues" evidence="1">
    <location>
        <begin position="46"/>
        <end position="55"/>
    </location>
</feature>
<dbReference type="PROSITE" id="PS51257">
    <property type="entry name" value="PROKAR_LIPOPROTEIN"/>
    <property type="match status" value="1"/>
</dbReference>
<dbReference type="InterPro" id="IPR043724">
    <property type="entry name" value="DUF5666"/>
</dbReference>